<sequence>MTVRWHITRGEGELTLSRQLPARFDVVASTTLPEGDPLRLAHQIRQDMWRMLKRVRGFSPVVQLTREGDVIRIKAGGRVTTPVAPGLSTKIAALLACPAHRARWVAQAKRSQRRLK</sequence>
<dbReference type="EMBL" id="CP015230">
    <property type="protein sequence ID" value="ANP40066.1"/>
    <property type="molecule type" value="Genomic_DNA"/>
</dbReference>
<proteinExistence type="predicted"/>
<evidence type="ECO:0000313" key="2">
    <source>
        <dbReference type="Proteomes" id="UP000013243"/>
    </source>
</evidence>
<evidence type="ECO:0000313" key="1">
    <source>
        <dbReference type="EMBL" id="ANP40066.1"/>
    </source>
</evidence>
<gene>
    <name evidence="1" type="ORF">K529_004735</name>
</gene>
<protein>
    <submittedName>
        <fullName evidence="1">Uncharacterized protein</fullName>
    </submittedName>
</protein>
<accession>A0A1B1A0L8</accession>
<dbReference type="RefSeq" id="WP_005619651.1">
    <property type="nucleotide sequence ID" value="NZ_CP015230.1"/>
</dbReference>
<organism evidence="1 2">
    <name type="scientific">Tritonibacter mobilis F1926</name>
    <dbReference type="NCBI Taxonomy" id="1265309"/>
    <lineage>
        <taxon>Bacteria</taxon>
        <taxon>Pseudomonadati</taxon>
        <taxon>Pseudomonadota</taxon>
        <taxon>Alphaproteobacteria</taxon>
        <taxon>Rhodobacterales</taxon>
        <taxon>Paracoccaceae</taxon>
        <taxon>Tritonibacter</taxon>
    </lineage>
</organism>
<dbReference type="AlphaFoldDB" id="A0A1B1A0L8"/>
<dbReference type="STRING" id="1265309.K529_004735"/>
<reference evidence="1 2" key="1">
    <citation type="journal article" date="2016" name="ISME J.">
        <title>Global occurrence and heterogeneity of the Roseobacter-clade species Ruegeria mobilis.</title>
        <authorList>
            <person name="Sonnenschein E."/>
            <person name="Gram L."/>
        </authorList>
    </citation>
    <scope>NUCLEOTIDE SEQUENCE [LARGE SCALE GENOMIC DNA]</scope>
    <source>
        <strain evidence="1 2">F1926</strain>
    </source>
</reference>
<dbReference type="OrthoDB" id="7658483at2"/>
<dbReference type="GeneID" id="28249113"/>
<dbReference type="Proteomes" id="UP000013243">
    <property type="component" value="Chromosome"/>
</dbReference>
<dbReference type="KEGG" id="rmb:K529_004735"/>
<name>A0A1B1A0L8_9RHOB</name>